<evidence type="ECO:0000256" key="9">
    <source>
        <dbReference type="SAM" id="MobiDB-lite"/>
    </source>
</evidence>
<evidence type="ECO:0000256" key="8">
    <source>
        <dbReference type="ARBA" id="ARBA00030117"/>
    </source>
</evidence>
<dbReference type="NCBIfam" id="TIGR03824">
    <property type="entry name" value="FlgM_jcvi"/>
    <property type="match status" value="1"/>
</dbReference>
<gene>
    <name evidence="11" type="ORF">GCM10022421_06840</name>
</gene>
<dbReference type="Pfam" id="PF04316">
    <property type="entry name" value="FlgM"/>
    <property type="match status" value="1"/>
</dbReference>
<accession>A0ABP7DAA9</accession>
<comment type="function">
    <text evidence="7">Responsible for the coupling of flagellin expression to flagellar assembly by preventing expression of the flagellin genes when a component of the middle class of proteins is defective. It negatively regulates flagellar genes by inhibiting the activity of FliA by directly binding to FliA.</text>
</comment>
<comment type="similarity">
    <text evidence="1">Belongs to the FlgM family.</text>
</comment>
<organism evidence="11 12">
    <name type="scientific">Oceanisphaera sediminis</name>
    <dbReference type="NCBI Taxonomy" id="981381"/>
    <lineage>
        <taxon>Bacteria</taxon>
        <taxon>Pseudomonadati</taxon>
        <taxon>Pseudomonadota</taxon>
        <taxon>Gammaproteobacteria</taxon>
        <taxon>Aeromonadales</taxon>
        <taxon>Aeromonadaceae</taxon>
        <taxon>Oceanisphaera</taxon>
    </lineage>
</organism>
<keyword evidence="3" id="KW-0678">Repressor</keyword>
<protein>
    <recommendedName>
        <fullName evidence="2">Negative regulator of flagellin synthesis</fullName>
    </recommendedName>
    <alternativeName>
        <fullName evidence="8">Anti-sigma-28 factor</fullName>
    </alternativeName>
</protein>
<evidence type="ECO:0000256" key="3">
    <source>
        <dbReference type="ARBA" id="ARBA00022491"/>
    </source>
</evidence>
<evidence type="ECO:0000256" key="5">
    <source>
        <dbReference type="ARBA" id="ARBA00023015"/>
    </source>
</evidence>
<keyword evidence="6" id="KW-0804">Transcription</keyword>
<feature type="compositionally biased region" description="Low complexity" evidence="9">
    <location>
        <begin position="18"/>
        <end position="37"/>
    </location>
</feature>
<evidence type="ECO:0000256" key="6">
    <source>
        <dbReference type="ARBA" id="ARBA00023163"/>
    </source>
</evidence>
<dbReference type="EMBL" id="BAABDS010000009">
    <property type="protein sequence ID" value="GAA3702854.1"/>
    <property type="molecule type" value="Genomic_DNA"/>
</dbReference>
<dbReference type="SUPFAM" id="SSF101498">
    <property type="entry name" value="Anti-sigma factor FlgM"/>
    <property type="match status" value="1"/>
</dbReference>
<evidence type="ECO:0000256" key="4">
    <source>
        <dbReference type="ARBA" id="ARBA00022795"/>
    </source>
</evidence>
<keyword evidence="12" id="KW-1185">Reference proteome</keyword>
<dbReference type="InterPro" id="IPR007412">
    <property type="entry name" value="FlgM"/>
</dbReference>
<dbReference type="InterPro" id="IPR035890">
    <property type="entry name" value="Anti-sigma-28_factor_FlgM_sf"/>
</dbReference>
<proteinExistence type="inferred from homology"/>
<evidence type="ECO:0000256" key="7">
    <source>
        <dbReference type="ARBA" id="ARBA00024739"/>
    </source>
</evidence>
<feature type="domain" description="Anti-sigma-28 factor FlgM C-terminal" evidence="10">
    <location>
        <begin position="37"/>
        <end position="88"/>
    </location>
</feature>
<evidence type="ECO:0000259" key="10">
    <source>
        <dbReference type="Pfam" id="PF04316"/>
    </source>
</evidence>
<evidence type="ECO:0000256" key="1">
    <source>
        <dbReference type="ARBA" id="ARBA00005322"/>
    </source>
</evidence>
<comment type="caution">
    <text evidence="11">The sequence shown here is derived from an EMBL/GenBank/DDBJ whole genome shotgun (WGS) entry which is preliminary data.</text>
</comment>
<evidence type="ECO:0000256" key="2">
    <source>
        <dbReference type="ARBA" id="ARBA00017823"/>
    </source>
</evidence>
<evidence type="ECO:0000313" key="12">
    <source>
        <dbReference type="Proteomes" id="UP001501479"/>
    </source>
</evidence>
<keyword evidence="5" id="KW-0805">Transcription regulation</keyword>
<evidence type="ECO:0000313" key="11">
    <source>
        <dbReference type="EMBL" id="GAA3702854.1"/>
    </source>
</evidence>
<sequence>MKIAPHRTGAVGLVTPKQTPDTARATATTAGGPAQQTQLSPELGMLQQARQRLDALPDVDMDKVTQLREALARNELVLDMDALSQAIVELHRRS</sequence>
<dbReference type="InterPro" id="IPR031316">
    <property type="entry name" value="FlgM_C"/>
</dbReference>
<dbReference type="Proteomes" id="UP001501479">
    <property type="component" value="Unassembled WGS sequence"/>
</dbReference>
<name>A0ABP7DAA9_9GAMM</name>
<reference evidence="12" key="1">
    <citation type="journal article" date="2019" name="Int. J. Syst. Evol. Microbiol.">
        <title>The Global Catalogue of Microorganisms (GCM) 10K type strain sequencing project: providing services to taxonomists for standard genome sequencing and annotation.</title>
        <authorList>
            <consortium name="The Broad Institute Genomics Platform"/>
            <consortium name="The Broad Institute Genome Sequencing Center for Infectious Disease"/>
            <person name="Wu L."/>
            <person name="Ma J."/>
        </authorList>
    </citation>
    <scope>NUCLEOTIDE SEQUENCE [LARGE SCALE GENOMIC DNA]</scope>
    <source>
        <strain evidence="12">JCM 17329</strain>
    </source>
</reference>
<keyword evidence="4" id="KW-1005">Bacterial flagellum biogenesis</keyword>
<feature type="region of interest" description="Disordered" evidence="9">
    <location>
        <begin position="1"/>
        <end position="37"/>
    </location>
</feature>